<dbReference type="AlphaFoldDB" id="A0A1M7ING9"/>
<sequence length="352" mass="39292">MKLPTTYLKPGMKLEKPVYGSCGELLLNRNIVLTKRYIEALKKNNVLVVEVEGPVPLKEVEVKEELSAAIRAGAMQQLYSFVNRKDMSIISIKESVEVLLEEILSGREVIDQLVDLCSLDMYTFAHSVDVCVLSLLAGIKLGFKREKLLALGVGAILHDLGKTLIKPEILNKPGKLTQQEFEAVMTHPLKGWKLVEEREGDAIHPRSKKIILNHHERYDGSGYPRKLKAGEIDLFSAICAVSDVYNAMTTDRVYRKAFPAHEVYEMLLASCNSKFDKEAVNALLSCIKPYPVGTMVKLSNGKVACVVSQNDSLPFRPKVKVLPSGEICDLERELSVVIEKVLSPEEMRQLIS</sequence>
<dbReference type="PROSITE" id="PS51832">
    <property type="entry name" value="HD_GYP"/>
    <property type="match status" value="1"/>
</dbReference>
<dbReference type="EMBL" id="FRCR01000005">
    <property type="protein sequence ID" value="SHM42270.1"/>
    <property type="molecule type" value="Genomic_DNA"/>
</dbReference>
<dbReference type="PANTHER" id="PTHR43155:SF2">
    <property type="entry name" value="CYCLIC DI-GMP PHOSPHODIESTERASE PA4108"/>
    <property type="match status" value="1"/>
</dbReference>
<dbReference type="SMART" id="SM00471">
    <property type="entry name" value="HDc"/>
    <property type="match status" value="1"/>
</dbReference>
<dbReference type="PANTHER" id="PTHR43155">
    <property type="entry name" value="CYCLIC DI-GMP PHOSPHODIESTERASE PA4108-RELATED"/>
    <property type="match status" value="1"/>
</dbReference>
<dbReference type="RefSeq" id="WP_084098798.1">
    <property type="nucleotide sequence ID" value="NZ_FRCR01000005.1"/>
</dbReference>
<protein>
    <submittedName>
        <fullName evidence="2">HD domain-containing protein</fullName>
    </submittedName>
</protein>
<dbReference type="Pfam" id="PF13487">
    <property type="entry name" value="HD_5"/>
    <property type="match status" value="1"/>
</dbReference>
<gene>
    <name evidence="2" type="ORF">SAMN05660826_00974</name>
</gene>
<feature type="domain" description="HD-GYP" evidence="1">
    <location>
        <begin position="102"/>
        <end position="299"/>
    </location>
</feature>
<evidence type="ECO:0000259" key="1">
    <source>
        <dbReference type="PROSITE" id="PS51832"/>
    </source>
</evidence>
<dbReference type="Proteomes" id="UP000184375">
    <property type="component" value="Unassembled WGS sequence"/>
</dbReference>
<evidence type="ECO:0000313" key="2">
    <source>
        <dbReference type="EMBL" id="SHM42270.1"/>
    </source>
</evidence>
<accession>A0A1M7ING9</accession>
<dbReference type="InterPro" id="IPR003607">
    <property type="entry name" value="HD/PDEase_dom"/>
</dbReference>
<dbReference type="SUPFAM" id="SSF109604">
    <property type="entry name" value="HD-domain/PDEase-like"/>
    <property type="match status" value="1"/>
</dbReference>
<keyword evidence="3" id="KW-1185">Reference proteome</keyword>
<dbReference type="InterPro" id="IPR037522">
    <property type="entry name" value="HD_GYP_dom"/>
</dbReference>
<dbReference type="CDD" id="cd00077">
    <property type="entry name" value="HDc"/>
    <property type="match status" value="1"/>
</dbReference>
<evidence type="ECO:0000313" key="3">
    <source>
        <dbReference type="Proteomes" id="UP000184375"/>
    </source>
</evidence>
<dbReference type="STRING" id="447595.SAMN05660826_00974"/>
<dbReference type="OrthoDB" id="10822at2"/>
<reference evidence="3" key="1">
    <citation type="submission" date="2016-11" db="EMBL/GenBank/DDBJ databases">
        <authorList>
            <person name="Varghese N."/>
            <person name="Submissions S."/>
        </authorList>
    </citation>
    <scope>NUCLEOTIDE SEQUENCE [LARGE SCALE GENOMIC DNA]</scope>
    <source>
        <strain evidence="3">DSM 18802</strain>
    </source>
</reference>
<proteinExistence type="predicted"/>
<dbReference type="Gene3D" id="1.10.3210.10">
    <property type="entry name" value="Hypothetical protein af1432"/>
    <property type="match status" value="1"/>
</dbReference>
<name>A0A1M7ING9_9FIRM</name>
<organism evidence="2 3">
    <name type="scientific">Caldanaerovirga acetigignens</name>
    <dbReference type="NCBI Taxonomy" id="447595"/>
    <lineage>
        <taxon>Bacteria</taxon>
        <taxon>Bacillati</taxon>
        <taxon>Bacillota</taxon>
        <taxon>Clostridia</taxon>
        <taxon>Thermosediminibacterales</taxon>
        <taxon>Thermosediminibacteraceae</taxon>
        <taxon>Caldanaerovirga</taxon>
    </lineage>
</organism>